<protein>
    <recommendedName>
        <fullName evidence="4">Ketoreductase domain-containing protein</fullName>
    </recommendedName>
</protein>
<evidence type="ECO:0000259" key="4">
    <source>
        <dbReference type="SMART" id="SM00822"/>
    </source>
</evidence>
<organism evidence="5 6">
    <name type="scientific">Propionibacterium cyclohexanicum</name>
    <dbReference type="NCBI Taxonomy" id="64702"/>
    <lineage>
        <taxon>Bacteria</taxon>
        <taxon>Bacillati</taxon>
        <taxon>Actinomycetota</taxon>
        <taxon>Actinomycetes</taxon>
        <taxon>Propionibacteriales</taxon>
        <taxon>Propionibacteriaceae</taxon>
        <taxon>Propionibacterium</taxon>
    </lineage>
</organism>
<dbReference type="SUPFAM" id="SSF51735">
    <property type="entry name" value="NAD(P)-binding Rossmann-fold domains"/>
    <property type="match status" value="1"/>
</dbReference>
<dbReference type="PIRSF" id="PIRSF000126">
    <property type="entry name" value="11-beta-HSD1"/>
    <property type="match status" value="1"/>
</dbReference>
<dbReference type="PANTHER" id="PTHR42901:SF1">
    <property type="entry name" value="ALCOHOL DEHYDROGENASE"/>
    <property type="match status" value="1"/>
</dbReference>
<evidence type="ECO:0000313" key="6">
    <source>
        <dbReference type="Proteomes" id="UP000198815"/>
    </source>
</evidence>
<dbReference type="PANTHER" id="PTHR42901">
    <property type="entry name" value="ALCOHOL DEHYDROGENASE"/>
    <property type="match status" value="1"/>
</dbReference>
<comment type="similarity">
    <text evidence="1 3">Belongs to the short-chain dehydrogenases/reductases (SDR) family.</text>
</comment>
<dbReference type="GO" id="GO:0016491">
    <property type="term" value="F:oxidoreductase activity"/>
    <property type="evidence" value="ECO:0007669"/>
    <property type="project" value="UniProtKB-KW"/>
</dbReference>
<dbReference type="Proteomes" id="UP000198815">
    <property type="component" value="Unassembled WGS sequence"/>
</dbReference>
<gene>
    <name evidence="5" type="ORF">SAMN05443377_11214</name>
</gene>
<dbReference type="EMBL" id="FOGZ01000012">
    <property type="protein sequence ID" value="SER81788.1"/>
    <property type="molecule type" value="Genomic_DNA"/>
</dbReference>
<dbReference type="Gene3D" id="3.40.50.720">
    <property type="entry name" value="NAD(P)-binding Rossmann-like Domain"/>
    <property type="match status" value="1"/>
</dbReference>
<dbReference type="Pfam" id="PF00106">
    <property type="entry name" value="adh_short"/>
    <property type="match status" value="1"/>
</dbReference>
<dbReference type="SMART" id="SM00822">
    <property type="entry name" value="PKS_KR"/>
    <property type="match status" value="1"/>
</dbReference>
<dbReference type="AlphaFoldDB" id="A0A1H9SA44"/>
<reference evidence="5 6" key="1">
    <citation type="submission" date="2016-10" db="EMBL/GenBank/DDBJ databases">
        <authorList>
            <person name="de Groot N.N."/>
        </authorList>
    </citation>
    <scope>NUCLEOTIDE SEQUENCE [LARGE SCALE GENOMIC DNA]</scope>
    <source>
        <strain evidence="5 6">DSM 16859</strain>
    </source>
</reference>
<dbReference type="InterPro" id="IPR002347">
    <property type="entry name" value="SDR_fam"/>
</dbReference>
<keyword evidence="2" id="KW-0560">Oxidoreductase</keyword>
<dbReference type="CDD" id="cd05233">
    <property type="entry name" value="SDR_c"/>
    <property type="match status" value="1"/>
</dbReference>
<accession>A0A1H9SA44</accession>
<sequence>MSRPLALITGASSGFGERFAHRFTEEGYDVILVARRAERLERLAEKLGTRGANALVLPADLSQPGAAQQLVDELARRELRISALVNNAGLGSVAAFGQTDPQRIEQQIAVNVTALTMLTRLLWPQLAGSEDAIIVNVSSTASFQPLPGFAVYAATKAYVRALTEALWREAKGSGIRVLTVAPGPANTEFFELAGSYSAALGQRVTAQQVVDLTFAELAHGAPRPTAVVGAFNRIQSALVRFLPTRLVMAVVERQISRPR</sequence>
<evidence type="ECO:0000313" key="5">
    <source>
        <dbReference type="EMBL" id="SER81788.1"/>
    </source>
</evidence>
<feature type="domain" description="Ketoreductase" evidence="4">
    <location>
        <begin position="4"/>
        <end position="186"/>
    </location>
</feature>
<proteinExistence type="inferred from homology"/>
<dbReference type="STRING" id="64702.SAMN05443377_11214"/>
<evidence type="ECO:0000256" key="2">
    <source>
        <dbReference type="ARBA" id="ARBA00023002"/>
    </source>
</evidence>
<dbReference type="RefSeq" id="WP_218139256.1">
    <property type="nucleotide sequence ID" value="NZ_FOGZ01000012.1"/>
</dbReference>
<name>A0A1H9SA44_9ACTN</name>
<dbReference type="PRINTS" id="PR00081">
    <property type="entry name" value="GDHRDH"/>
</dbReference>
<dbReference type="InterPro" id="IPR036291">
    <property type="entry name" value="NAD(P)-bd_dom_sf"/>
</dbReference>
<evidence type="ECO:0000256" key="3">
    <source>
        <dbReference type="RuleBase" id="RU000363"/>
    </source>
</evidence>
<evidence type="ECO:0000256" key="1">
    <source>
        <dbReference type="ARBA" id="ARBA00006484"/>
    </source>
</evidence>
<dbReference type="PRINTS" id="PR00080">
    <property type="entry name" value="SDRFAMILY"/>
</dbReference>
<keyword evidence="6" id="KW-1185">Reference proteome</keyword>
<dbReference type="InterPro" id="IPR057326">
    <property type="entry name" value="KR_dom"/>
</dbReference>